<dbReference type="InterPro" id="IPR014015">
    <property type="entry name" value="Helicase_SF3_DNA-vir"/>
</dbReference>
<proteinExistence type="predicted"/>
<dbReference type="NCBIfam" id="TIGR01613">
    <property type="entry name" value="primase_Cterm"/>
    <property type="match status" value="1"/>
</dbReference>
<dbReference type="InterPro" id="IPR006500">
    <property type="entry name" value="Helicase_put_C_phage/plasmid"/>
</dbReference>
<dbReference type="Pfam" id="PF08706">
    <property type="entry name" value="D5_N"/>
    <property type="match status" value="1"/>
</dbReference>
<name>A0A6C0DA67_9ZZZZ</name>
<sequence>MTTPLSEYIKQHRTTTNEWNVTGIGPSWGGKYKIPDEEYDAVFLPLVHAHVFKYKMATSLLEKHGTYSPILIDLDFRYQAGGPLHRRFTQDQVQMFVAAYAEAFAHFFEPPPEPLQFFVQLKPSPEADPAHDAHKDGIHIVVPNITLSPEIQFAIRGYILQSGAIERIFGPTGMTNEPTDCFDISVIQRNNWFLYGACKPNKAWYKVEYVWAVASASASAKETTLSLESVALDTWTPLELVKMLSIRVGHESATPLTLRTDDAEDAEWAQLLGRWGKGSNWAKTKSPGLFAKSSSGSSGTSMADFILDGGGAAGGGAGADTDSSSNMIQISGLSVRSDYSPADCVLAYRLTRECLNPERRCGEYQDWVSVALCLKNISDTTDSFNVWADLTRRTGPTHKKSQMSDTELQAKWNLLPCETSARRTGRKPLLMGTLHLWAKEDNEATYRSIMNEANREVALLNDNGSHVAVADLILRMYRHEFRCTPTKKSATAASMDWYQYAGNSWRCLKTSMRIRERLSNEVRNQYIEADREVGRRITSATNDDDRQRMEVKRKNLFKVEQQLMNCGFKDSVMKELSEKFYDEDYLQHMNQDVTLVGFSNGVLELRKPSEDGQFHTHFRPGRPDDCISFQMGRCNPGLDAIPYIPYNPAAPAPEHLELLDFFTKIYPDAVLREYALTLNSACLEGSNHEQKFYIMSGSGGNGKSKIIDLNTKTFGDYAESLPVTALTRKRADAGSANPELIVLKCRRYISMVEPEEGEKINTSLMKQISGQDTLKARGLFQDQDQFVVTARIFMSCNDLPAVSSMDNGTWRRLVVLPHVATFVEEGKPTNPAQNIHSRDPLLDNKIMRWRPFYAGLLVWYYENRYLRGGLKEPAVVTAASNKYKEENDSFLAFCQECLVREVGAEATANDVLIRYKEWSKYNTQKKVMQKKDLMTKMQEIYGKPVDAAGKVFGGVRVAYEGDDVSGNFMG</sequence>
<dbReference type="PROSITE" id="PS51206">
    <property type="entry name" value="SF3_HELICASE_1"/>
    <property type="match status" value="1"/>
</dbReference>
<dbReference type="InterPro" id="IPR056443">
    <property type="entry name" value="AEP_C962R"/>
</dbReference>
<dbReference type="InterPro" id="IPR027417">
    <property type="entry name" value="P-loop_NTPase"/>
</dbReference>
<dbReference type="PANTHER" id="PTHR35372">
    <property type="entry name" value="ATP BINDING PROTEIN-RELATED"/>
    <property type="match status" value="1"/>
</dbReference>
<dbReference type="GO" id="GO:0016787">
    <property type="term" value="F:hydrolase activity"/>
    <property type="evidence" value="ECO:0007669"/>
    <property type="project" value="UniProtKB-KW"/>
</dbReference>
<dbReference type="AlphaFoldDB" id="A0A6C0DA67"/>
<organism evidence="5">
    <name type="scientific">viral metagenome</name>
    <dbReference type="NCBI Taxonomy" id="1070528"/>
    <lineage>
        <taxon>unclassified sequences</taxon>
        <taxon>metagenomes</taxon>
        <taxon>organismal metagenomes</taxon>
    </lineage>
</organism>
<dbReference type="InterPro" id="IPR051620">
    <property type="entry name" value="ORF904-like_C"/>
</dbReference>
<dbReference type="GO" id="GO:0005524">
    <property type="term" value="F:ATP binding"/>
    <property type="evidence" value="ECO:0007669"/>
    <property type="project" value="UniProtKB-KW"/>
</dbReference>
<evidence type="ECO:0000256" key="1">
    <source>
        <dbReference type="ARBA" id="ARBA00022741"/>
    </source>
</evidence>
<evidence type="ECO:0000256" key="2">
    <source>
        <dbReference type="ARBA" id="ARBA00022801"/>
    </source>
</evidence>
<feature type="domain" description="SF3 helicase" evidence="4">
    <location>
        <begin position="657"/>
        <end position="831"/>
    </location>
</feature>
<keyword evidence="1" id="KW-0547">Nucleotide-binding</keyword>
<dbReference type="EMBL" id="MN739576">
    <property type="protein sequence ID" value="QHT13748.1"/>
    <property type="molecule type" value="Genomic_DNA"/>
</dbReference>
<dbReference type="InterPro" id="IPR014818">
    <property type="entry name" value="Phage/plasmid_primase_P4_C"/>
</dbReference>
<evidence type="ECO:0000259" key="4">
    <source>
        <dbReference type="PROSITE" id="PS51206"/>
    </source>
</evidence>
<keyword evidence="3" id="KW-0067">ATP-binding</keyword>
<evidence type="ECO:0000313" key="5">
    <source>
        <dbReference type="EMBL" id="QHT13748.1"/>
    </source>
</evidence>
<keyword evidence="2" id="KW-0378">Hydrolase</keyword>
<evidence type="ECO:0000256" key="3">
    <source>
        <dbReference type="ARBA" id="ARBA00022840"/>
    </source>
</evidence>
<dbReference type="PANTHER" id="PTHR35372:SF2">
    <property type="entry name" value="SF3 HELICASE DOMAIN-CONTAINING PROTEIN"/>
    <property type="match status" value="1"/>
</dbReference>
<protein>
    <recommendedName>
        <fullName evidence="4">SF3 helicase domain-containing protein</fullName>
    </recommendedName>
</protein>
<dbReference type="Gene3D" id="3.40.50.300">
    <property type="entry name" value="P-loop containing nucleotide triphosphate hydrolases"/>
    <property type="match status" value="1"/>
</dbReference>
<dbReference type="Pfam" id="PF23162">
    <property type="entry name" value="AEP_C962R"/>
    <property type="match status" value="1"/>
</dbReference>
<reference evidence="5" key="1">
    <citation type="journal article" date="2020" name="Nature">
        <title>Giant virus diversity and host interactions through global metagenomics.</title>
        <authorList>
            <person name="Schulz F."/>
            <person name="Roux S."/>
            <person name="Paez-Espino D."/>
            <person name="Jungbluth S."/>
            <person name="Walsh D.A."/>
            <person name="Denef V.J."/>
            <person name="McMahon K.D."/>
            <person name="Konstantinidis K.T."/>
            <person name="Eloe-Fadrosh E.A."/>
            <person name="Kyrpides N.C."/>
            <person name="Woyke T."/>
        </authorList>
    </citation>
    <scope>NUCLEOTIDE SEQUENCE</scope>
    <source>
        <strain evidence="5">GVMAG-M-3300023174-132</strain>
    </source>
</reference>
<accession>A0A6C0DA67</accession>